<accession>A0A1G7N5H5</accession>
<evidence type="ECO:0000256" key="1">
    <source>
        <dbReference type="ARBA" id="ARBA00023015"/>
    </source>
</evidence>
<dbReference type="InterPro" id="IPR018060">
    <property type="entry name" value="HTH_AraC"/>
</dbReference>
<dbReference type="GO" id="GO:0043565">
    <property type="term" value="F:sequence-specific DNA binding"/>
    <property type="evidence" value="ECO:0007669"/>
    <property type="project" value="InterPro"/>
</dbReference>
<dbReference type="GO" id="GO:0003700">
    <property type="term" value="F:DNA-binding transcription factor activity"/>
    <property type="evidence" value="ECO:0007669"/>
    <property type="project" value="InterPro"/>
</dbReference>
<dbReference type="STRING" id="104663.SAMN04488121_102675"/>
<reference evidence="5 6" key="1">
    <citation type="submission" date="2016-10" db="EMBL/GenBank/DDBJ databases">
        <authorList>
            <person name="de Groot N.N."/>
        </authorList>
    </citation>
    <scope>NUCLEOTIDE SEQUENCE [LARGE SCALE GENOMIC DNA]</scope>
    <source>
        <strain evidence="5 6">DSM 527</strain>
    </source>
</reference>
<keyword evidence="1" id="KW-0805">Transcription regulation</keyword>
<dbReference type="PROSITE" id="PS01124">
    <property type="entry name" value="HTH_ARAC_FAMILY_2"/>
    <property type="match status" value="1"/>
</dbReference>
<keyword evidence="2 5" id="KW-0238">DNA-binding</keyword>
<dbReference type="SUPFAM" id="SSF46689">
    <property type="entry name" value="Homeodomain-like"/>
    <property type="match status" value="1"/>
</dbReference>
<dbReference type="PANTHER" id="PTHR43280:SF28">
    <property type="entry name" value="HTH-TYPE TRANSCRIPTIONAL ACTIVATOR RHAS"/>
    <property type="match status" value="1"/>
</dbReference>
<evidence type="ECO:0000313" key="6">
    <source>
        <dbReference type="Proteomes" id="UP000199045"/>
    </source>
</evidence>
<proteinExistence type="predicted"/>
<evidence type="ECO:0000256" key="3">
    <source>
        <dbReference type="ARBA" id="ARBA00023163"/>
    </source>
</evidence>
<dbReference type="Proteomes" id="UP000199045">
    <property type="component" value="Unassembled WGS sequence"/>
</dbReference>
<dbReference type="EMBL" id="FNBN01000002">
    <property type="protein sequence ID" value="SDF69335.1"/>
    <property type="molecule type" value="Genomic_DNA"/>
</dbReference>
<evidence type="ECO:0000259" key="4">
    <source>
        <dbReference type="PROSITE" id="PS01124"/>
    </source>
</evidence>
<keyword evidence="3" id="KW-0804">Transcription</keyword>
<dbReference type="RefSeq" id="WP_089831223.1">
    <property type="nucleotide sequence ID" value="NZ_FNBN01000002.1"/>
</dbReference>
<dbReference type="AlphaFoldDB" id="A0A1G7N5H5"/>
<dbReference type="PROSITE" id="PS00041">
    <property type="entry name" value="HTH_ARAC_FAMILY_1"/>
    <property type="match status" value="1"/>
</dbReference>
<feature type="domain" description="HTH araC/xylS-type" evidence="4">
    <location>
        <begin position="75"/>
        <end position="176"/>
    </location>
</feature>
<dbReference type="SMART" id="SM00342">
    <property type="entry name" value="HTH_ARAC"/>
    <property type="match status" value="1"/>
</dbReference>
<dbReference type="InterPro" id="IPR009057">
    <property type="entry name" value="Homeodomain-like_sf"/>
</dbReference>
<dbReference type="InterPro" id="IPR018062">
    <property type="entry name" value="HTH_AraC-typ_CS"/>
</dbReference>
<protein>
    <submittedName>
        <fullName evidence="5">AraC-type DNA-binding protein</fullName>
    </submittedName>
</protein>
<organism evidence="5 6">
    <name type="scientific">Chitinophaga filiformis</name>
    <name type="common">Myxococcus filiformis</name>
    <name type="synonym">Flexibacter filiformis</name>
    <dbReference type="NCBI Taxonomy" id="104663"/>
    <lineage>
        <taxon>Bacteria</taxon>
        <taxon>Pseudomonadati</taxon>
        <taxon>Bacteroidota</taxon>
        <taxon>Chitinophagia</taxon>
        <taxon>Chitinophagales</taxon>
        <taxon>Chitinophagaceae</taxon>
        <taxon>Chitinophaga</taxon>
    </lineage>
</organism>
<dbReference type="PANTHER" id="PTHR43280">
    <property type="entry name" value="ARAC-FAMILY TRANSCRIPTIONAL REGULATOR"/>
    <property type="match status" value="1"/>
</dbReference>
<sequence length="187" mass="21581">MHLFIKNMVCNRCILVVQQELEKLDIPYSKIDLGDVEMERAPAPEKLEALGKQLHALGFELLDDKKTTLVEKLKTTIIRLIHGNENETLNTKLSVYLQESLQVDYHYLSTLFSSTEGLTIEKYVILQRIERVKELLQYDEMNLSEIADSLGYSSVQHLSQQFKKVTGLTPTGYRQLKENNRKPLDKV</sequence>
<evidence type="ECO:0000256" key="2">
    <source>
        <dbReference type="ARBA" id="ARBA00023125"/>
    </source>
</evidence>
<dbReference type="Gene3D" id="1.10.10.60">
    <property type="entry name" value="Homeodomain-like"/>
    <property type="match status" value="1"/>
</dbReference>
<gene>
    <name evidence="5" type="ORF">SAMN04488121_102675</name>
</gene>
<dbReference type="Pfam" id="PF12833">
    <property type="entry name" value="HTH_18"/>
    <property type="match status" value="1"/>
</dbReference>
<dbReference type="OrthoDB" id="952277at2"/>
<name>A0A1G7N5H5_CHIFI</name>
<evidence type="ECO:0000313" key="5">
    <source>
        <dbReference type="EMBL" id="SDF69335.1"/>
    </source>
</evidence>